<dbReference type="GeneID" id="14887338"/>
<protein>
    <recommendedName>
        <fullName evidence="3">FHA domain-containing protein</fullName>
    </recommendedName>
</protein>
<evidence type="ECO:0000313" key="2">
    <source>
        <dbReference type="Proteomes" id="UP000014680"/>
    </source>
</evidence>
<keyword evidence="2" id="KW-1185">Reference proteome</keyword>
<gene>
    <name evidence="1" type="ORF">EIN_228250</name>
</gene>
<dbReference type="AlphaFoldDB" id="A0A0A1U2T0"/>
<feature type="non-terminal residue" evidence="1">
    <location>
        <position position="1"/>
    </location>
</feature>
<dbReference type="RefSeq" id="XP_004255133.1">
    <property type="nucleotide sequence ID" value="XM_004255085.1"/>
</dbReference>
<sequence length="169" mass="19348">ELKNKQIIIKKKKIAIIHIWKEKVFEEKRKLERKMSLYLAKIQDGKVTKTSTPIVRTTTSIGTEFTDIKLSNMMVHQCDLIFNEISDDKGKIFNYGPQESVLVNSVPVPPFAYFEFSVDSVIQIGNYLFLITKDKPTQISDETSHLVERESLCFAERSSLMASAVEKSN</sequence>
<organism evidence="1 2">
    <name type="scientific">Entamoeba invadens IP1</name>
    <dbReference type="NCBI Taxonomy" id="370355"/>
    <lineage>
        <taxon>Eukaryota</taxon>
        <taxon>Amoebozoa</taxon>
        <taxon>Evosea</taxon>
        <taxon>Archamoebae</taxon>
        <taxon>Mastigamoebida</taxon>
        <taxon>Entamoebidae</taxon>
        <taxon>Entamoeba</taxon>
    </lineage>
</organism>
<reference evidence="1 2" key="1">
    <citation type="submission" date="2012-10" db="EMBL/GenBank/DDBJ databases">
        <authorList>
            <person name="Zafar N."/>
            <person name="Inman J."/>
            <person name="Hall N."/>
            <person name="Lorenzi H."/>
            <person name="Caler E."/>
        </authorList>
    </citation>
    <scope>NUCLEOTIDE SEQUENCE [LARGE SCALE GENOMIC DNA]</scope>
    <source>
        <strain evidence="1 2">IP1</strain>
    </source>
</reference>
<dbReference type="Proteomes" id="UP000014680">
    <property type="component" value="Unassembled WGS sequence"/>
</dbReference>
<proteinExistence type="predicted"/>
<dbReference type="KEGG" id="eiv:EIN_228250"/>
<dbReference type="EMBL" id="KB206756">
    <property type="protein sequence ID" value="ELP88362.1"/>
    <property type="molecule type" value="Genomic_DNA"/>
</dbReference>
<evidence type="ECO:0000313" key="1">
    <source>
        <dbReference type="EMBL" id="ELP88362.1"/>
    </source>
</evidence>
<evidence type="ECO:0008006" key="3">
    <source>
        <dbReference type="Google" id="ProtNLM"/>
    </source>
</evidence>
<name>A0A0A1U2T0_ENTIV</name>
<accession>A0A0A1U2T0</accession>
<dbReference type="VEuPathDB" id="AmoebaDB:EIN_228250"/>